<dbReference type="GO" id="GO:0005739">
    <property type="term" value="C:mitochondrion"/>
    <property type="evidence" value="ECO:0007669"/>
    <property type="project" value="TreeGrafter"/>
</dbReference>
<protein>
    <recommendedName>
        <fullName evidence="2">MmgE/PrpD C-terminal domain-containing protein</fullName>
    </recommendedName>
</protein>
<feature type="domain" description="MmgE/PrpD C-terminal" evidence="2">
    <location>
        <begin position="1"/>
        <end position="84"/>
    </location>
</feature>
<keyword evidence="4" id="KW-1185">Reference proteome</keyword>
<dbReference type="InterPro" id="IPR045337">
    <property type="entry name" value="MmgE_PrpD_C"/>
</dbReference>
<dbReference type="Proteomes" id="UP000095038">
    <property type="component" value="Unassembled WGS sequence"/>
</dbReference>
<reference evidence="4" key="1">
    <citation type="submission" date="2016-05" db="EMBL/GenBank/DDBJ databases">
        <title>Comparative genomics of biotechnologically important yeasts.</title>
        <authorList>
            <consortium name="DOE Joint Genome Institute"/>
            <person name="Riley R."/>
            <person name="Haridas S."/>
            <person name="Wolfe K.H."/>
            <person name="Lopes M.R."/>
            <person name="Hittinger C.T."/>
            <person name="Goker M."/>
            <person name="Salamov A."/>
            <person name="Wisecaver J."/>
            <person name="Long T.M."/>
            <person name="Aerts A.L."/>
            <person name="Barry K."/>
            <person name="Choi C."/>
            <person name="Clum A."/>
            <person name="Coughlan A.Y."/>
            <person name="Deshpande S."/>
            <person name="Douglass A.P."/>
            <person name="Hanson S.J."/>
            <person name="Klenk H.-P."/>
            <person name="Labutti K."/>
            <person name="Lapidus A."/>
            <person name="Lindquist E."/>
            <person name="Lipzen A."/>
            <person name="Meier-Kolthoff J.P."/>
            <person name="Ohm R.A."/>
            <person name="Otillar R.P."/>
            <person name="Pangilinan J."/>
            <person name="Peng Y."/>
            <person name="Rokas A."/>
            <person name="Rosa C.A."/>
            <person name="Scheuner C."/>
            <person name="Sibirny A.A."/>
            <person name="Slot J.C."/>
            <person name="Stielow J.B."/>
            <person name="Sun H."/>
            <person name="Kurtzman C.P."/>
            <person name="Blackwell M."/>
            <person name="Grigoriev I.V."/>
            <person name="Jeffries T.W."/>
        </authorList>
    </citation>
    <scope>NUCLEOTIDE SEQUENCE [LARGE SCALE GENOMIC DNA]</scope>
    <source>
        <strain evidence="4">DSM 1968</strain>
    </source>
</reference>
<dbReference type="STRING" id="1344418.A0A1D2V8U8"/>
<evidence type="ECO:0000259" key="2">
    <source>
        <dbReference type="Pfam" id="PF19305"/>
    </source>
</evidence>
<dbReference type="Gene3D" id="3.30.1330.120">
    <property type="entry name" value="2-methylcitrate dehydratase PrpD"/>
    <property type="match status" value="1"/>
</dbReference>
<dbReference type="EMBL" id="KV454495">
    <property type="protein sequence ID" value="ODV58106.1"/>
    <property type="molecule type" value="Genomic_DNA"/>
</dbReference>
<dbReference type="SUPFAM" id="SSF103378">
    <property type="entry name" value="2-methylcitrate dehydratase PrpD"/>
    <property type="match status" value="1"/>
</dbReference>
<dbReference type="GeneID" id="30967806"/>
<dbReference type="PANTHER" id="PTHR16943">
    <property type="entry name" value="2-METHYLCITRATE DEHYDRATASE-RELATED"/>
    <property type="match status" value="1"/>
</dbReference>
<dbReference type="Gene3D" id="1.10.4100.10">
    <property type="entry name" value="2-methylcitrate dehydratase PrpD"/>
    <property type="match status" value="1"/>
</dbReference>
<comment type="similarity">
    <text evidence="1">Belongs to the PrpD family.</text>
</comment>
<dbReference type="RefSeq" id="XP_020044413.1">
    <property type="nucleotide sequence ID" value="XM_020194170.1"/>
</dbReference>
<dbReference type="Pfam" id="PF19305">
    <property type="entry name" value="MmgE_PrpD_C"/>
    <property type="match status" value="1"/>
</dbReference>
<dbReference type="AlphaFoldDB" id="A0A1D2V8U8"/>
<name>A0A1D2V8U8_9ASCO</name>
<dbReference type="InterPro" id="IPR036148">
    <property type="entry name" value="MmgE/PrpD_sf"/>
</dbReference>
<evidence type="ECO:0000256" key="1">
    <source>
        <dbReference type="ARBA" id="ARBA00006174"/>
    </source>
</evidence>
<dbReference type="PANTHER" id="PTHR16943:SF16">
    <property type="entry name" value="2-METHYLCITRATE DEHYDRATASE-RELATED"/>
    <property type="match status" value="1"/>
</dbReference>
<dbReference type="OrthoDB" id="5404100at2759"/>
<sequence>MVCVENKQYTVEYHEPTKRYIGNAIQITLNDNTVLDEVEIHYPIGHRKRREEGKPVLLAKFERHVKEHFKDDEARAQKIISASYDPNFDEMDVDDYAALYSTA</sequence>
<accession>A0A1D2V8U8</accession>
<dbReference type="InParanoid" id="A0A1D2V8U8"/>
<dbReference type="InterPro" id="IPR042188">
    <property type="entry name" value="MmgE/PrpD_sf_2"/>
</dbReference>
<organism evidence="3 4">
    <name type="scientific">Ascoidea rubescens DSM 1968</name>
    <dbReference type="NCBI Taxonomy" id="1344418"/>
    <lineage>
        <taxon>Eukaryota</taxon>
        <taxon>Fungi</taxon>
        <taxon>Dikarya</taxon>
        <taxon>Ascomycota</taxon>
        <taxon>Saccharomycotina</taxon>
        <taxon>Saccharomycetes</taxon>
        <taxon>Ascoideaceae</taxon>
        <taxon>Ascoidea</taxon>
    </lineage>
</organism>
<gene>
    <name evidence="3" type="ORF">ASCRUDRAFT_78214</name>
</gene>
<proteinExistence type="inferred from homology"/>
<dbReference type="InterPro" id="IPR005656">
    <property type="entry name" value="MmgE_PrpD"/>
</dbReference>
<evidence type="ECO:0000313" key="3">
    <source>
        <dbReference type="EMBL" id="ODV58106.1"/>
    </source>
</evidence>
<dbReference type="InterPro" id="IPR042183">
    <property type="entry name" value="MmgE/PrpD_sf_1"/>
</dbReference>
<dbReference type="GO" id="GO:0016829">
    <property type="term" value="F:lyase activity"/>
    <property type="evidence" value="ECO:0007669"/>
    <property type="project" value="InterPro"/>
</dbReference>
<evidence type="ECO:0000313" key="4">
    <source>
        <dbReference type="Proteomes" id="UP000095038"/>
    </source>
</evidence>